<name>A0ABD2WN12_9HYME</name>
<keyword evidence="2" id="KW-1185">Reference proteome</keyword>
<comment type="caution">
    <text evidence="1">The sequence shown here is derived from an EMBL/GenBank/DDBJ whole genome shotgun (WGS) entry which is preliminary data.</text>
</comment>
<dbReference type="Proteomes" id="UP001627154">
    <property type="component" value="Unassembled WGS sequence"/>
</dbReference>
<evidence type="ECO:0000313" key="2">
    <source>
        <dbReference type="Proteomes" id="UP001627154"/>
    </source>
</evidence>
<reference evidence="1 2" key="1">
    <citation type="journal article" date="2024" name="bioRxiv">
        <title>A reference genome for Trichogramma kaykai: A tiny desert-dwelling parasitoid wasp with competing sex-ratio distorters.</title>
        <authorList>
            <person name="Culotta J."/>
            <person name="Lindsey A.R."/>
        </authorList>
    </citation>
    <scope>NUCLEOTIDE SEQUENCE [LARGE SCALE GENOMIC DNA]</scope>
    <source>
        <strain evidence="1 2">KSX58</strain>
    </source>
</reference>
<sequence>MANSNPVIFGLFHRAVARTASESRAVSKTLLQCSSPLCEKGVPNRHPNVLIDFSSLCQSSAAVERNIGALRSFVLIASMGPPQGSRRTQLRTFDSYINVRRSRLK</sequence>
<evidence type="ECO:0000313" key="1">
    <source>
        <dbReference type="EMBL" id="KAL3394001.1"/>
    </source>
</evidence>
<dbReference type="AlphaFoldDB" id="A0ABD2WN12"/>
<proteinExistence type="predicted"/>
<gene>
    <name evidence="1" type="ORF">TKK_011675</name>
</gene>
<protein>
    <submittedName>
        <fullName evidence="1">Uncharacterized protein</fullName>
    </submittedName>
</protein>
<organism evidence="1 2">
    <name type="scientific">Trichogramma kaykai</name>
    <dbReference type="NCBI Taxonomy" id="54128"/>
    <lineage>
        <taxon>Eukaryota</taxon>
        <taxon>Metazoa</taxon>
        <taxon>Ecdysozoa</taxon>
        <taxon>Arthropoda</taxon>
        <taxon>Hexapoda</taxon>
        <taxon>Insecta</taxon>
        <taxon>Pterygota</taxon>
        <taxon>Neoptera</taxon>
        <taxon>Endopterygota</taxon>
        <taxon>Hymenoptera</taxon>
        <taxon>Apocrita</taxon>
        <taxon>Proctotrupomorpha</taxon>
        <taxon>Chalcidoidea</taxon>
        <taxon>Trichogrammatidae</taxon>
        <taxon>Trichogramma</taxon>
    </lineage>
</organism>
<accession>A0ABD2WN12</accession>
<dbReference type="EMBL" id="JBJJXI010000094">
    <property type="protein sequence ID" value="KAL3394001.1"/>
    <property type="molecule type" value="Genomic_DNA"/>
</dbReference>